<dbReference type="Proteomes" id="UP000094801">
    <property type="component" value="Unassembled WGS sequence"/>
</dbReference>
<gene>
    <name evidence="2" type="ORF">CANARDRAFT_26592</name>
</gene>
<accession>A0A1E4T5X9</accession>
<evidence type="ECO:0000313" key="2">
    <source>
        <dbReference type="EMBL" id="ODV87167.1"/>
    </source>
</evidence>
<proteinExistence type="predicted"/>
<evidence type="ECO:0000313" key="3">
    <source>
        <dbReference type="Proteomes" id="UP000094801"/>
    </source>
</evidence>
<sequence>MMRFSNSALNSSSSSISSSLQSSRSNSRSSSSSSLSVSQAQFERLKNNSSKLTNLLSFCPVQQERLNLSENFELLQRLEKLTTKYNVPVPVILTSWIGSGKGSGSTFKINLSDKDIDFLNEAI</sequence>
<feature type="region of interest" description="Disordered" evidence="1">
    <location>
        <begin position="1"/>
        <end position="34"/>
    </location>
</feature>
<evidence type="ECO:0000256" key="1">
    <source>
        <dbReference type="SAM" id="MobiDB-lite"/>
    </source>
</evidence>
<name>A0A1E4T5X9_9ASCO</name>
<keyword evidence="3" id="KW-1185">Reference proteome</keyword>
<dbReference type="OrthoDB" id="3989941at2759"/>
<organism evidence="2 3">
    <name type="scientific">[Candida] arabinofermentans NRRL YB-2248</name>
    <dbReference type="NCBI Taxonomy" id="983967"/>
    <lineage>
        <taxon>Eukaryota</taxon>
        <taxon>Fungi</taxon>
        <taxon>Dikarya</taxon>
        <taxon>Ascomycota</taxon>
        <taxon>Saccharomycotina</taxon>
        <taxon>Pichiomycetes</taxon>
        <taxon>Pichiales</taxon>
        <taxon>Pichiaceae</taxon>
        <taxon>Ogataea</taxon>
        <taxon>Ogataea/Candida clade</taxon>
    </lineage>
</organism>
<dbReference type="EMBL" id="KV453848">
    <property type="protein sequence ID" value="ODV87167.1"/>
    <property type="molecule type" value="Genomic_DNA"/>
</dbReference>
<dbReference type="AlphaFoldDB" id="A0A1E4T5X9"/>
<reference evidence="3" key="1">
    <citation type="submission" date="2016-04" db="EMBL/GenBank/DDBJ databases">
        <title>Comparative genomics of biotechnologically important yeasts.</title>
        <authorList>
            <consortium name="DOE Joint Genome Institute"/>
            <person name="Riley R."/>
            <person name="Haridas S."/>
            <person name="Wolfe K.H."/>
            <person name="Lopes M.R."/>
            <person name="Hittinger C.T."/>
            <person name="Goker M."/>
            <person name="Salamov A."/>
            <person name="Wisecaver J."/>
            <person name="Long T.M."/>
            <person name="Aerts A.L."/>
            <person name="Barry K."/>
            <person name="Choi C."/>
            <person name="Clum A."/>
            <person name="Coughlan A.Y."/>
            <person name="Deshpande S."/>
            <person name="Douglass A.P."/>
            <person name="Hanson S.J."/>
            <person name="Klenk H.-P."/>
            <person name="Labutti K."/>
            <person name="Lapidus A."/>
            <person name="Lindquist E."/>
            <person name="Lipzen A."/>
            <person name="Meier-Kolthoff J.P."/>
            <person name="Ohm R.A."/>
            <person name="Otillar R.P."/>
            <person name="Pangilinan J."/>
            <person name="Peng Y."/>
            <person name="Rokas A."/>
            <person name="Rosa C.A."/>
            <person name="Scheuner C."/>
            <person name="Sibirny A.A."/>
            <person name="Slot J.C."/>
            <person name="Stielow J.B."/>
            <person name="Sun H."/>
            <person name="Kurtzman C.P."/>
            <person name="Blackwell M."/>
            <person name="Grigoriev I.V."/>
            <person name="Jeffries T.W."/>
        </authorList>
    </citation>
    <scope>NUCLEOTIDE SEQUENCE [LARGE SCALE GENOMIC DNA]</scope>
    <source>
        <strain evidence="3">NRRL YB-2248</strain>
    </source>
</reference>
<protein>
    <submittedName>
        <fullName evidence="2">Uncharacterized protein</fullName>
    </submittedName>
</protein>